<dbReference type="Pfam" id="PF01983">
    <property type="entry name" value="CofC"/>
    <property type="match status" value="1"/>
</dbReference>
<dbReference type="EC" id="2.7.7.106" evidence="5"/>
<dbReference type="AlphaFoldDB" id="A0A1Q2M5V7"/>
<dbReference type="InterPro" id="IPR002835">
    <property type="entry name" value="CofC"/>
</dbReference>
<comment type="function">
    <text evidence="5">Guanylyltransferase that catalyzes the activation of (2R)-3-phosphoglycerate (3PG) as 3-[(R)-glyceryl]-diphospho-5'-guanosine, via the condensation of 3PG with GTP. It is involved in the biosynthesis of a derivative of the hydride carrier cofactor coenzyme F420, 3PG-F420.</text>
</comment>
<keyword evidence="4 5" id="KW-0342">GTP-binding</keyword>
<keyword evidence="1 5" id="KW-0808">Transferase</keyword>
<evidence type="ECO:0000256" key="2">
    <source>
        <dbReference type="ARBA" id="ARBA00022695"/>
    </source>
</evidence>
<accession>A0A1Q2M5V7</accession>
<dbReference type="KEGG" id="maga:Mag101_11130"/>
<comment type="catalytic activity">
    <reaction evidence="5">
        <text>(2R)-3-phosphoglycerate + GTP + H(+) = 3-[(R)-glyceryl]-diphospho-5'-guanosine + diphosphate</text>
        <dbReference type="Rhea" id="RHEA:63440"/>
        <dbReference type="ChEBI" id="CHEBI:15378"/>
        <dbReference type="ChEBI" id="CHEBI:33019"/>
        <dbReference type="ChEBI" id="CHEBI:37565"/>
        <dbReference type="ChEBI" id="CHEBI:58272"/>
        <dbReference type="ChEBI" id="CHEBI:147306"/>
        <dbReference type="EC" id="2.7.7.106"/>
    </reaction>
</comment>
<dbReference type="NCBIfam" id="TIGR03552">
    <property type="entry name" value="F420_cofC"/>
    <property type="match status" value="1"/>
</dbReference>
<evidence type="ECO:0000313" key="6">
    <source>
        <dbReference type="EMBL" id="AQQ68125.1"/>
    </source>
</evidence>
<evidence type="ECO:0000256" key="1">
    <source>
        <dbReference type="ARBA" id="ARBA00022679"/>
    </source>
</evidence>
<dbReference type="HAMAP" id="MF_02114">
    <property type="entry name" value="CofC"/>
    <property type="match status" value="1"/>
</dbReference>
<gene>
    <name evidence="5" type="primary">fbiD</name>
    <name evidence="6" type="ORF">Mag101_11130</name>
</gene>
<evidence type="ECO:0000256" key="4">
    <source>
        <dbReference type="ARBA" id="ARBA00023134"/>
    </source>
</evidence>
<evidence type="ECO:0000256" key="3">
    <source>
        <dbReference type="ARBA" id="ARBA00022741"/>
    </source>
</evidence>
<keyword evidence="3 5" id="KW-0547">Nucleotide-binding</keyword>
<dbReference type="PANTHER" id="PTHR40392:SF1">
    <property type="entry name" value="2-PHOSPHO-L-LACTATE GUANYLYLTRANSFERASE"/>
    <property type="match status" value="1"/>
</dbReference>
<comment type="similarity">
    <text evidence="5">Belongs to the CofC family.</text>
</comment>
<keyword evidence="2 5" id="KW-0548">Nucleotidyltransferase</keyword>
<dbReference type="EMBL" id="CP019650">
    <property type="protein sequence ID" value="AQQ68125.1"/>
    <property type="molecule type" value="Genomic_DNA"/>
</dbReference>
<dbReference type="UniPathway" id="UPA00071"/>
<dbReference type="InterPro" id="IPR029044">
    <property type="entry name" value="Nucleotide-diphossugar_trans"/>
</dbReference>
<protein>
    <recommendedName>
        <fullName evidence="5">3-phospho-D-glycerate guanylyltransferase</fullName>
        <shortName evidence="5">3PG guanylyltransferase</shortName>
        <ecNumber evidence="5">2.7.7.106</ecNumber>
    </recommendedName>
</protein>
<dbReference type="Gene3D" id="3.90.550.10">
    <property type="entry name" value="Spore Coat Polysaccharide Biosynthesis Protein SpsA, Chain A"/>
    <property type="match status" value="1"/>
</dbReference>
<evidence type="ECO:0000256" key="5">
    <source>
        <dbReference type="HAMAP-Rule" id="MF_02114"/>
    </source>
</evidence>
<dbReference type="Proteomes" id="UP000188219">
    <property type="component" value="Chromosome"/>
</dbReference>
<dbReference type="GO" id="GO:0043814">
    <property type="term" value="F:phospholactate guanylyltransferase activity"/>
    <property type="evidence" value="ECO:0007669"/>
    <property type="project" value="InterPro"/>
</dbReference>
<dbReference type="RefSeq" id="WP_077404782.1">
    <property type="nucleotide sequence ID" value="NZ_CP019650.1"/>
</dbReference>
<comment type="pathway">
    <text evidence="5">Cofactor biosynthesis; coenzyme F420 biosynthesis.</text>
</comment>
<proteinExistence type="inferred from homology"/>
<name>A0A1Q2M5V7_9GAMM</name>
<dbReference type="STRING" id="260552.Mag101_11130"/>
<dbReference type="OrthoDB" id="6334386at2"/>
<reference evidence="6" key="1">
    <citation type="submission" date="2017-02" db="EMBL/GenBank/DDBJ databases">
        <title>Genome of Microbulbifer agarilyticus GP101.</title>
        <authorList>
            <person name="Jung J."/>
            <person name="Bae S.S."/>
            <person name="Baek K."/>
        </authorList>
    </citation>
    <scope>NUCLEOTIDE SEQUENCE [LARGE SCALE GENOMIC DNA]</scope>
    <source>
        <strain evidence="6">GP101</strain>
    </source>
</reference>
<evidence type="ECO:0000313" key="7">
    <source>
        <dbReference type="Proteomes" id="UP000188219"/>
    </source>
</evidence>
<dbReference type="GO" id="GO:0005525">
    <property type="term" value="F:GTP binding"/>
    <property type="evidence" value="ECO:0007669"/>
    <property type="project" value="UniProtKB-KW"/>
</dbReference>
<sequence length="241" mass="25952">MWALLPLKRFSEAKQRLSGVLAPGERRGLFRAMVSDVLTVLQSHQGIKGVLVVGQDFAARDLASRFDADFLSESSLAVVGLNEAVYAGIRTLALRGIKQVMVLHGDLPLITHAEVSELLDTHCQEGQSSVVTIAPDKLALGTNCLICPTDADMTFFYGSNSFAAHSKSAFRAGLQLQAISLPGASRDIDTPEDLQALLRIAGDDRAVNTMHYLHAAGIAARLRGSSAAVTQDLDEQYYRVS</sequence>
<organism evidence="6 7">
    <name type="scientific">Microbulbifer agarilyticus</name>
    <dbReference type="NCBI Taxonomy" id="260552"/>
    <lineage>
        <taxon>Bacteria</taxon>
        <taxon>Pseudomonadati</taxon>
        <taxon>Pseudomonadota</taxon>
        <taxon>Gammaproteobacteria</taxon>
        <taxon>Cellvibrionales</taxon>
        <taxon>Microbulbiferaceae</taxon>
        <taxon>Microbulbifer</taxon>
    </lineage>
</organism>
<dbReference type="PANTHER" id="PTHR40392">
    <property type="entry name" value="2-PHOSPHO-L-LACTATE GUANYLYLTRANSFERASE"/>
    <property type="match status" value="1"/>
</dbReference>
<keyword evidence="7" id="KW-1185">Reference proteome</keyword>
<dbReference type="SUPFAM" id="SSF53448">
    <property type="entry name" value="Nucleotide-diphospho-sugar transferases"/>
    <property type="match status" value="1"/>
</dbReference>
<dbReference type="GO" id="GO:0052645">
    <property type="term" value="P:F420-0 metabolic process"/>
    <property type="evidence" value="ECO:0007669"/>
    <property type="project" value="UniProtKB-UniRule"/>
</dbReference>